<reference evidence="2" key="1">
    <citation type="submission" date="2007-07" db="EMBL/GenBank/DDBJ databases">
        <title>PCAP assembly of the Caenorhabditis remanei genome.</title>
        <authorList>
            <consortium name="The Caenorhabditis remanei Sequencing Consortium"/>
            <person name="Wilson R.K."/>
        </authorList>
    </citation>
    <scope>NUCLEOTIDE SEQUENCE [LARGE SCALE GENOMIC DNA]</scope>
    <source>
        <strain evidence="2">PB4641</strain>
    </source>
</reference>
<feature type="region of interest" description="Disordered" evidence="1">
    <location>
        <begin position="1"/>
        <end position="31"/>
    </location>
</feature>
<dbReference type="AlphaFoldDB" id="E3NHP3"/>
<gene>
    <name evidence="2" type="ORF">CRE_24822</name>
</gene>
<evidence type="ECO:0000256" key="1">
    <source>
        <dbReference type="SAM" id="MobiDB-lite"/>
    </source>
</evidence>
<protein>
    <submittedName>
        <fullName evidence="2">Uncharacterized protein</fullName>
    </submittedName>
</protein>
<dbReference type="InParanoid" id="E3NHP3"/>
<dbReference type="Proteomes" id="UP000008281">
    <property type="component" value="Unassembled WGS sequence"/>
</dbReference>
<sequence length="71" mass="7914">MRLKLDTPSILKEANKHGSKQQHMEENGLSESAQTIAEQCDEILELKNKLAKCFKASADAEVREPASSETR</sequence>
<evidence type="ECO:0000313" key="3">
    <source>
        <dbReference type="Proteomes" id="UP000008281"/>
    </source>
</evidence>
<keyword evidence="3" id="KW-1185">Reference proteome</keyword>
<dbReference type="EMBL" id="DS268682">
    <property type="protein sequence ID" value="EFO98323.1"/>
    <property type="molecule type" value="Genomic_DNA"/>
</dbReference>
<name>E3NHP3_CAERE</name>
<dbReference type="HOGENOM" id="CLU_2742478_0_0_1"/>
<accession>E3NHP3</accession>
<proteinExistence type="predicted"/>
<evidence type="ECO:0000313" key="2">
    <source>
        <dbReference type="EMBL" id="EFO98323.1"/>
    </source>
</evidence>
<organism evidence="3">
    <name type="scientific">Caenorhabditis remanei</name>
    <name type="common">Caenorhabditis vulgaris</name>
    <dbReference type="NCBI Taxonomy" id="31234"/>
    <lineage>
        <taxon>Eukaryota</taxon>
        <taxon>Metazoa</taxon>
        <taxon>Ecdysozoa</taxon>
        <taxon>Nematoda</taxon>
        <taxon>Chromadorea</taxon>
        <taxon>Rhabditida</taxon>
        <taxon>Rhabditina</taxon>
        <taxon>Rhabditomorpha</taxon>
        <taxon>Rhabditoidea</taxon>
        <taxon>Rhabditidae</taxon>
        <taxon>Peloderinae</taxon>
        <taxon>Caenorhabditis</taxon>
    </lineage>
</organism>